<name>A0A1I2U276_9BACT</name>
<accession>A0A1I2U276</accession>
<dbReference type="STRING" id="435880.SAMN04487988_1076"/>
<dbReference type="RefSeq" id="WP_143189514.1">
    <property type="nucleotide sequence ID" value="NZ_FOPC01000007.1"/>
</dbReference>
<evidence type="ECO:0000313" key="1">
    <source>
        <dbReference type="EMBL" id="SFG71250.1"/>
    </source>
</evidence>
<dbReference type="AlphaFoldDB" id="A0A1I2U276"/>
<dbReference type="Proteomes" id="UP000199642">
    <property type="component" value="Unassembled WGS sequence"/>
</dbReference>
<dbReference type="EMBL" id="FOPC01000007">
    <property type="protein sequence ID" value="SFG71250.1"/>
    <property type="molecule type" value="Genomic_DNA"/>
</dbReference>
<keyword evidence="2" id="KW-1185">Reference proteome</keyword>
<gene>
    <name evidence="1" type="ORF">SAMN04487988_1076</name>
</gene>
<reference evidence="2" key="1">
    <citation type="submission" date="2016-10" db="EMBL/GenBank/DDBJ databases">
        <authorList>
            <person name="Varghese N."/>
            <person name="Submissions S."/>
        </authorList>
    </citation>
    <scope>NUCLEOTIDE SEQUENCE [LARGE SCALE GENOMIC DNA]</scope>
    <source>
        <strain evidence="2">DSM 19315</strain>
    </source>
</reference>
<protein>
    <submittedName>
        <fullName evidence="1">Uncharacterized protein</fullName>
    </submittedName>
</protein>
<evidence type="ECO:0000313" key="2">
    <source>
        <dbReference type="Proteomes" id="UP000199642"/>
    </source>
</evidence>
<organism evidence="1 2">
    <name type="scientific">Algoriphagus hitonicola</name>
    <dbReference type="NCBI Taxonomy" id="435880"/>
    <lineage>
        <taxon>Bacteria</taxon>
        <taxon>Pseudomonadati</taxon>
        <taxon>Bacteroidota</taxon>
        <taxon>Cytophagia</taxon>
        <taxon>Cytophagales</taxon>
        <taxon>Cyclobacteriaceae</taxon>
        <taxon>Algoriphagus</taxon>
    </lineage>
</organism>
<proteinExistence type="predicted"/>
<sequence length="98" mass="11148">MGVSLFSNPIREVFETQKTDATLIFSDLSHSDVGYLPGSNPQSSLTKNQETQPFEKIFFGQSFEHLSIEMSIGLVSDIDLNRHFDTILSHIHPSHFYF</sequence>